<evidence type="ECO:0000256" key="1">
    <source>
        <dbReference type="SAM" id="Phobius"/>
    </source>
</evidence>
<dbReference type="AlphaFoldDB" id="A0A418Y3A3"/>
<comment type="caution">
    <text evidence="2">The sequence shown here is derived from an EMBL/GenBank/DDBJ whole genome shotgun (WGS) entry which is preliminary data.</text>
</comment>
<protein>
    <recommendedName>
        <fullName evidence="4">Nitrogen fixation protein FixH</fullName>
    </recommendedName>
</protein>
<keyword evidence="1" id="KW-0812">Transmembrane</keyword>
<keyword evidence="1" id="KW-1133">Transmembrane helix</keyword>
<evidence type="ECO:0008006" key="4">
    <source>
        <dbReference type="Google" id="ProtNLM"/>
    </source>
</evidence>
<feature type="transmembrane region" description="Helical" evidence="1">
    <location>
        <begin position="20"/>
        <end position="42"/>
    </location>
</feature>
<dbReference type="RefSeq" id="WP_022984127.1">
    <property type="nucleotide sequence ID" value="NZ_QYYA01000001.1"/>
</dbReference>
<dbReference type="OrthoDB" id="5295180at2"/>
<sequence length="172" mass="18966">MSHDSLPHGDEKPWYRHPYLWLAMLLPASAVVAGLVTLYIAIVNADSPVVDEWYKEGRGINRSMEQEQLAARLGIGLELSQVGAGIQARLLSRTAIPLPETITVTLRHPTLAERDVTIELFQLDSHHYRADGTLPVDGRRKVTVTAAGGHWRLYQTVMTGDGDLQLGHVPAT</sequence>
<gene>
    <name evidence="2" type="ORF">D4A39_03985</name>
</gene>
<dbReference type="EMBL" id="QYYA01000001">
    <property type="protein sequence ID" value="RJG20005.1"/>
    <property type="molecule type" value="Genomic_DNA"/>
</dbReference>
<accession>A0A418Y3A3</accession>
<dbReference type="Pfam" id="PF05751">
    <property type="entry name" value="FixH"/>
    <property type="match status" value="1"/>
</dbReference>
<keyword evidence="3" id="KW-1185">Reference proteome</keyword>
<dbReference type="InterPro" id="IPR008620">
    <property type="entry name" value="FixH"/>
</dbReference>
<proteinExistence type="predicted"/>
<dbReference type="Proteomes" id="UP000283734">
    <property type="component" value="Unassembled WGS sequence"/>
</dbReference>
<reference evidence="2 3" key="1">
    <citation type="submission" date="2018-09" db="EMBL/GenBank/DDBJ databases">
        <title>Alcanivorax profundi sp. nov., isolated from 1000 m-depth seawater of the Mariana Trench.</title>
        <authorList>
            <person name="Liu J."/>
        </authorList>
    </citation>
    <scope>NUCLEOTIDE SEQUENCE [LARGE SCALE GENOMIC DNA]</scope>
    <source>
        <strain evidence="2 3">MTEO17</strain>
    </source>
</reference>
<evidence type="ECO:0000313" key="2">
    <source>
        <dbReference type="EMBL" id="RJG20005.1"/>
    </source>
</evidence>
<evidence type="ECO:0000313" key="3">
    <source>
        <dbReference type="Proteomes" id="UP000283734"/>
    </source>
</evidence>
<keyword evidence="1" id="KW-0472">Membrane</keyword>
<name>A0A418Y3A3_9GAMM</name>
<organism evidence="2 3">
    <name type="scientific">Alcanivorax profundi</name>
    <dbReference type="NCBI Taxonomy" id="2338368"/>
    <lineage>
        <taxon>Bacteria</taxon>
        <taxon>Pseudomonadati</taxon>
        <taxon>Pseudomonadota</taxon>
        <taxon>Gammaproteobacteria</taxon>
        <taxon>Oceanospirillales</taxon>
        <taxon>Alcanivoracaceae</taxon>
        <taxon>Alcanivorax</taxon>
    </lineage>
</organism>